<evidence type="ECO:0000313" key="2">
    <source>
        <dbReference type="EMBL" id="KAF0505900.1"/>
    </source>
</evidence>
<organism evidence="2 3">
    <name type="scientific">Gigaspora margarita</name>
    <dbReference type="NCBI Taxonomy" id="4874"/>
    <lineage>
        <taxon>Eukaryota</taxon>
        <taxon>Fungi</taxon>
        <taxon>Fungi incertae sedis</taxon>
        <taxon>Mucoromycota</taxon>
        <taxon>Glomeromycotina</taxon>
        <taxon>Glomeromycetes</taxon>
        <taxon>Diversisporales</taxon>
        <taxon>Gigasporaceae</taxon>
        <taxon>Gigaspora</taxon>
    </lineage>
</organism>
<sequence length="207" mass="23874">MFFNIDDNFLFVLLIASALMMDNYFIIACLFILWHKIDSMRNDITELRNSITEMRRTSKTENKKVVKAISDLGSSINKIHEALQTEESNKLAISTLSNGINEGLNLVSTTNSIRIRQYPDYSNKETLWKDVKSHIDQKKSEGRSNNSMFNEIASKTGICSKTVYNFYHRKTKPRETTVNKIRDWFNKEVGRNSNLNDAPILITLRGI</sequence>
<gene>
    <name evidence="2" type="ORF">F8M41_019257</name>
</gene>
<reference evidence="2 3" key="1">
    <citation type="journal article" date="2019" name="Environ. Microbiol.">
        <title>At the nexus of three kingdoms: the genome of the mycorrhizal fungus Gigaspora margarita provides insights into plant, endobacterial and fungal interactions.</title>
        <authorList>
            <person name="Venice F."/>
            <person name="Ghignone S."/>
            <person name="Salvioli di Fossalunga A."/>
            <person name="Amselem J."/>
            <person name="Novero M."/>
            <person name="Xianan X."/>
            <person name="Sedzielewska Toro K."/>
            <person name="Morin E."/>
            <person name="Lipzen A."/>
            <person name="Grigoriev I.V."/>
            <person name="Henrissat B."/>
            <person name="Martin F.M."/>
            <person name="Bonfante P."/>
        </authorList>
    </citation>
    <scope>NUCLEOTIDE SEQUENCE [LARGE SCALE GENOMIC DNA]</scope>
    <source>
        <strain evidence="2 3">BEG34</strain>
    </source>
</reference>
<proteinExistence type="predicted"/>
<protein>
    <submittedName>
        <fullName evidence="2">Uncharacterized protein</fullName>
    </submittedName>
</protein>
<dbReference type="OrthoDB" id="2436985at2759"/>
<accession>A0A8H4EKS1</accession>
<evidence type="ECO:0000256" key="1">
    <source>
        <dbReference type="SAM" id="Phobius"/>
    </source>
</evidence>
<keyword evidence="1" id="KW-0812">Transmembrane</keyword>
<dbReference type="Proteomes" id="UP000439903">
    <property type="component" value="Unassembled WGS sequence"/>
</dbReference>
<keyword evidence="3" id="KW-1185">Reference proteome</keyword>
<name>A0A8H4EKS1_GIGMA</name>
<feature type="transmembrane region" description="Helical" evidence="1">
    <location>
        <begin position="12"/>
        <end position="34"/>
    </location>
</feature>
<keyword evidence="1" id="KW-0472">Membrane</keyword>
<dbReference type="AlphaFoldDB" id="A0A8H4EKS1"/>
<dbReference type="EMBL" id="WTPW01000494">
    <property type="protein sequence ID" value="KAF0505900.1"/>
    <property type="molecule type" value="Genomic_DNA"/>
</dbReference>
<keyword evidence="1" id="KW-1133">Transmembrane helix</keyword>
<evidence type="ECO:0000313" key="3">
    <source>
        <dbReference type="Proteomes" id="UP000439903"/>
    </source>
</evidence>
<comment type="caution">
    <text evidence="2">The sequence shown here is derived from an EMBL/GenBank/DDBJ whole genome shotgun (WGS) entry which is preliminary data.</text>
</comment>